<sequence length="92" mass="10288">MSKTRLTPTQVIEIANKHSQEADRITTEQTTLQNNINTLTSINSGAMIQKLITVHQEWDSKTKEIVSTLNEMAQTLSRAAHTLQTTDESASY</sequence>
<organism evidence="1 2">
    <name type="scientific">Lentzea aerocolonigenes</name>
    <name type="common">Lechevalieria aerocolonigenes</name>
    <name type="synonym">Saccharothrix aerocolonigenes</name>
    <dbReference type="NCBI Taxonomy" id="68170"/>
    <lineage>
        <taxon>Bacteria</taxon>
        <taxon>Bacillati</taxon>
        <taxon>Actinomycetota</taxon>
        <taxon>Actinomycetes</taxon>
        <taxon>Pseudonocardiales</taxon>
        <taxon>Pseudonocardiaceae</taxon>
        <taxon>Lentzea</taxon>
    </lineage>
</organism>
<proteinExistence type="predicted"/>
<name>A0A0F0GGG2_LENAE</name>
<evidence type="ECO:0000313" key="2">
    <source>
        <dbReference type="Proteomes" id="UP000033393"/>
    </source>
</evidence>
<dbReference type="PATRIC" id="fig|68170.10.peg.9407"/>
<protein>
    <recommendedName>
        <fullName evidence="3">WXG100 family type VII secretion target</fullName>
    </recommendedName>
</protein>
<keyword evidence="2" id="KW-1185">Reference proteome</keyword>
<gene>
    <name evidence="1" type="ORF">UK23_36275</name>
</gene>
<reference evidence="1 2" key="1">
    <citation type="submission" date="2015-02" db="EMBL/GenBank/DDBJ databases">
        <authorList>
            <person name="Ju K.-S."/>
            <person name="Doroghazi J.R."/>
            <person name="Metcalf W."/>
        </authorList>
    </citation>
    <scope>NUCLEOTIDE SEQUENCE [LARGE SCALE GENOMIC DNA]</scope>
    <source>
        <strain evidence="1 2">NRRL B-16140</strain>
    </source>
</reference>
<evidence type="ECO:0000313" key="1">
    <source>
        <dbReference type="EMBL" id="KJK42619.1"/>
    </source>
</evidence>
<dbReference type="Gene3D" id="1.10.287.1060">
    <property type="entry name" value="ESAT-6-like"/>
    <property type="match status" value="1"/>
</dbReference>
<comment type="caution">
    <text evidence="1">The sequence shown here is derived from an EMBL/GenBank/DDBJ whole genome shotgun (WGS) entry which is preliminary data.</text>
</comment>
<accession>A0A0F0GGG2</accession>
<dbReference type="Proteomes" id="UP000033393">
    <property type="component" value="Unassembled WGS sequence"/>
</dbReference>
<dbReference type="RefSeq" id="WP_045316284.1">
    <property type="nucleotide sequence ID" value="NZ_JYJG01000339.1"/>
</dbReference>
<dbReference type="Pfam" id="PF06013">
    <property type="entry name" value="WXG100"/>
    <property type="match status" value="1"/>
</dbReference>
<dbReference type="AlphaFoldDB" id="A0A0F0GGG2"/>
<dbReference type="SUPFAM" id="SSF140453">
    <property type="entry name" value="EsxAB dimer-like"/>
    <property type="match status" value="1"/>
</dbReference>
<evidence type="ECO:0008006" key="3">
    <source>
        <dbReference type="Google" id="ProtNLM"/>
    </source>
</evidence>
<dbReference type="InterPro" id="IPR036689">
    <property type="entry name" value="ESAT-6-like_sf"/>
</dbReference>
<dbReference type="InterPro" id="IPR010310">
    <property type="entry name" value="T7SS_ESAT-6-like"/>
</dbReference>
<dbReference type="EMBL" id="JYJG01000339">
    <property type="protein sequence ID" value="KJK42619.1"/>
    <property type="molecule type" value="Genomic_DNA"/>
</dbReference>